<accession>A0AAU9F5M7</accession>
<reference evidence="2 3" key="1">
    <citation type="submission" date="2024-02" db="EMBL/GenBank/DDBJ databases">
        <title>A chromosome-level genome assembly of Drosophila madeirensis, a fruit fly species endemic to Madeira island.</title>
        <authorList>
            <person name="Tomihara K."/>
            <person name="Llopart A."/>
            <person name="Yamamoto D."/>
        </authorList>
    </citation>
    <scope>NUCLEOTIDE SEQUENCE [LARGE SCALE GENOMIC DNA]</scope>
    <source>
        <strain evidence="2 3">RF1</strain>
    </source>
</reference>
<evidence type="ECO:0000313" key="3">
    <source>
        <dbReference type="Proteomes" id="UP001500889"/>
    </source>
</evidence>
<feature type="region of interest" description="Disordered" evidence="1">
    <location>
        <begin position="1"/>
        <end position="69"/>
    </location>
</feature>
<proteinExistence type="predicted"/>
<dbReference type="Proteomes" id="UP001500889">
    <property type="component" value="Chromosome O"/>
</dbReference>
<dbReference type="AlphaFoldDB" id="A0AAU9F5M7"/>
<gene>
    <name evidence="2" type="ORF">DMAD_08762</name>
</gene>
<protein>
    <submittedName>
        <fullName evidence="2">Uncharacterized protein</fullName>
    </submittedName>
</protein>
<organism evidence="2 3">
    <name type="scientific">Drosophila madeirensis</name>
    <name type="common">Fruit fly</name>
    <dbReference type="NCBI Taxonomy" id="30013"/>
    <lineage>
        <taxon>Eukaryota</taxon>
        <taxon>Metazoa</taxon>
        <taxon>Ecdysozoa</taxon>
        <taxon>Arthropoda</taxon>
        <taxon>Hexapoda</taxon>
        <taxon>Insecta</taxon>
        <taxon>Pterygota</taxon>
        <taxon>Neoptera</taxon>
        <taxon>Endopterygota</taxon>
        <taxon>Diptera</taxon>
        <taxon>Brachycera</taxon>
        <taxon>Muscomorpha</taxon>
        <taxon>Ephydroidea</taxon>
        <taxon>Drosophilidae</taxon>
        <taxon>Drosophila</taxon>
        <taxon>Sophophora</taxon>
    </lineage>
</organism>
<name>A0AAU9F5M7_DROMD</name>
<keyword evidence="3" id="KW-1185">Reference proteome</keyword>
<feature type="compositionally biased region" description="Polar residues" evidence="1">
    <location>
        <begin position="19"/>
        <end position="28"/>
    </location>
</feature>
<dbReference type="EMBL" id="AP029263">
    <property type="protein sequence ID" value="BFF90196.1"/>
    <property type="molecule type" value="Genomic_DNA"/>
</dbReference>
<evidence type="ECO:0000313" key="2">
    <source>
        <dbReference type="EMBL" id="BFF90196.1"/>
    </source>
</evidence>
<sequence>MNKIKRKSEEKSNKKSNKTASFAATNDFVQGMPKKTARKQNISKSKKQLKVWQPEAKDLRKSSSGNVTMKGIQHNSFTILYPKEPKKVTLITPMQINGTGQRSKYDKYNMRRIPSAKVQPKKKN</sequence>
<feature type="region of interest" description="Disordered" evidence="1">
    <location>
        <begin position="98"/>
        <end position="124"/>
    </location>
</feature>
<evidence type="ECO:0000256" key="1">
    <source>
        <dbReference type="SAM" id="MobiDB-lite"/>
    </source>
</evidence>